<dbReference type="Pfam" id="PF00440">
    <property type="entry name" value="TetR_N"/>
    <property type="match status" value="1"/>
</dbReference>
<dbReference type="InterPro" id="IPR050109">
    <property type="entry name" value="HTH-type_TetR-like_transc_reg"/>
</dbReference>
<dbReference type="GO" id="GO:0000976">
    <property type="term" value="F:transcription cis-regulatory region binding"/>
    <property type="evidence" value="ECO:0007669"/>
    <property type="project" value="TreeGrafter"/>
</dbReference>
<protein>
    <submittedName>
        <fullName evidence="6">Transcriptional regulator, TetR family</fullName>
    </submittedName>
</protein>
<dbReference type="SUPFAM" id="SSF48498">
    <property type="entry name" value="Tetracyclin repressor-like, C-terminal domain"/>
    <property type="match status" value="1"/>
</dbReference>
<dbReference type="Gene3D" id="1.10.357.10">
    <property type="entry name" value="Tetracycline Repressor, domain 2"/>
    <property type="match status" value="1"/>
</dbReference>
<keyword evidence="2 4" id="KW-0238">DNA-binding</keyword>
<evidence type="ECO:0000259" key="5">
    <source>
        <dbReference type="PROSITE" id="PS50977"/>
    </source>
</evidence>
<evidence type="ECO:0000256" key="1">
    <source>
        <dbReference type="ARBA" id="ARBA00023015"/>
    </source>
</evidence>
<proteinExistence type="predicted"/>
<dbReference type="STRING" id="1165689.SAMN02927914_00798"/>
<dbReference type="PRINTS" id="PR00455">
    <property type="entry name" value="HTHTETR"/>
</dbReference>
<dbReference type="FunFam" id="1.10.10.60:FF:000141">
    <property type="entry name" value="TetR family transcriptional regulator"/>
    <property type="match status" value="1"/>
</dbReference>
<dbReference type="InterPro" id="IPR023772">
    <property type="entry name" value="DNA-bd_HTH_TetR-type_CS"/>
</dbReference>
<dbReference type="Pfam" id="PF14246">
    <property type="entry name" value="TetR_C_7"/>
    <property type="match status" value="1"/>
</dbReference>
<dbReference type="PANTHER" id="PTHR30055:SF146">
    <property type="entry name" value="HTH-TYPE TRANSCRIPTIONAL DUAL REGULATOR CECR"/>
    <property type="match status" value="1"/>
</dbReference>
<organism evidence="6 7">
    <name type="scientific">Mesorhizobium qingshengii</name>
    <dbReference type="NCBI Taxonomy" id="1165689"/>
    <lineage>
        <taxon>Bacteria</taxon>
        <taxon>Pseudomonadati</taxon>
        <taxon>Pseudomonadota</taxon>
        <taxon>Alphaproteobacteria</taxon>
        <taxon>Hyphomicrobiales</taxon>
        <taxon>Phyllobacteriaceae</taxon>
        <taxon>Mesorhizobium</taxon>
    </lineage>
</organism>
<gene>
    <name evidence="6" type="ORF">SAMN02927914_00798</name>
</gene>
<dbReference type="EMBL" id="FMXM01000003">
    <property type="protein sequence ID" value="SDA49623.1"/>
    <property type="molecule type" value="Genomic_DNA"/>
</dbReference>
<dbReference type="PROSITE" id="PS50977">
    <property type="entry name" value="HTH_TETR_2"/>
    <property type="match status" value="1"/>
</dbReference>
<evidence type="ECO:0000256" key="3">
    <source>
        <dbReference type="ARBA" id="ARBA00023163"/>
    </source>
</evidence>
<dbReference type="InterPro" id="IPR009057">
    <property type="entry name" value="Homeodomain-like_sf"/>
</dbReference>
<dbReference type="InterPro" id="IPR001647">
    <property type="entry name" value="HTH_TetR"/>
</dbReference>
<name>A0A1G5VUT7_9HYPH</name>
<dbReference type="OrthoDB" id="9816431at2"/>
<evidence type="ECO:0000256" key="4">
    <source>
        <dbReference type="PROSITE-ProRule" id="PRU00335"/>
    </source>
</evidence>
<feature type="domain" description="HTH tetR-type" evidence="5">
    <location>
        <begin position="31"/>
        <end position="91"/>
    </location>
</feature>
<evidence type="ECO:0000313" key="6">
    <source>
        <dbReference type="EMBL" id="SDA49623.1"/>
    </source>
</evidence>
<keyword evidence="3" id="KW-0804">Transcription</keyword>
<dbReference type="PANTHER" id="PTHR30055">
    <property type="entry name" value="HTH-TYPE TRANSCRIPTIONAL REGULATOR RUTR"/>
    <property type="match status" value="1"/>
</dbReference>
<sequence>MDETAPDVENEQCDDLLDTIRRGRPAAGQDPVKRSQIIDGARRVFIDKGFEAASMNDITREAGVSKGTIYVYFANKEELFEALIEEERGTIFKNMYDVLDHADDLRKTLVKFGKVLAFKITSAKVIQAQRTVIGACDRLPELGARFFERGPKRGHDKLMVFLNAAIERGMLRIDDVDLAAYQFTDLCLAGLFRQCIFAYRTKAPSQEEVDHIVSSGVSVFLKAYGTESLAAEESHQMIALEAKR</sequence>
<dbReference type="Proteomes" id="UP000198588">
    <property type="component" value="Unassembled WGS sequence"/>
</dbReference>
<dbReference type="Gene3D" id="1.10.10.60">
    <property type="entry name" value="Homeodomain-like"/>
    <property type="match status" value="1"/>
</dbReference>
<keyword evidence="1" id="KW-0805">Transcription regulation</keyword>
<feature type="DNA-binding region" description="H-T-H motif" evidence="4">
    <location>
        <begin position="54"/>
        <end position="73"/>
    </location>
</feature>
<evidence type="ECO:0000313" key="7">
    <source>
        <dbReference type="Proteomes" id="UP000198588"/>
    </source>
</evidence>
<accession>A0A1G5VUT7</accession>
<dbReference type="SUPFAM" id="SSF46689">
    <property type="entry name" value="Homeodomain-like"/>
    <property type="match status" value="1"/>
</dbReference>
<dbReference type="InterPro" id="IPR036271">
    <property type="entry name" value="Tet_transcr_reg_TetR-rel_C_sf"/>
</dbReference>
<dbReference type="InterPro" id="IPR039536">
    <property type="entry name" value="TetR_C_Proteobacteria"/>
</dbReference>
<dbReference type="AlphaFoldDB" id="A0A1G5VUT7"/>
<dbReference type="PROSITE" id="PS01081">
    <property type="entry name" value="HTH_TETR_1"/>
    <property type="match status" value="1"/>
</dbReference>
<dbReference type="GO" id="GO:0003700">
    <property type="term" value="F:DNA-binding transcription factor activity"/>
    <property type="evidence" value="ECO:0007669"/>
    <property type="project" value="TreeGrafter"/>
</dbReference>
<dbReference type="RefSeq" id="WP_091575732.1">
    <property type="nucleotide sequence ID" value="NZ_FMXM01000003.1"/>
</dbReference>
<evidence type="ECO:0000256" key="2">
    <source>
        <dbReference type="ARBA" id="ARBA00023125"/>
    </source>
</evidence>
<reference evidence="6 7" key="1">
    <citation type="submission" date="2016-10" db="EMBL/GenBank/DDBJ databases">
        <authorList>
            <person name="de Groot N.N."/>
        </authorList>
    </citation>
    <scope>NUCLEOTIDE SEQUENCE [LARGE SCALE GENOMIC DNA]</scope>
    <source>
        <strain evidence="6 7">CGMCC 1.12097</strain>
    </source>
</reference>